<proteinExistence type="predicted"/>
<keyword evidence="2" id="KW-1185">Reference proteome</keyword>
<dbReference type="Pfam" id="PF14125">
    <property type="entry name" value="DUF4292"/>
    <property type="match status" value="1"/>
</dbReference>
<comment type="caution">
    <text evidence="1">The sequence shown here is derived from an EMBL/GenBank/DDBJ whole genome shotgun (WGS) entry which is preliminary data.</text>
</comment>
<gene>
    <name evidence="1" type="ORF">HQ47_06570</name>
</gene>
<accession>A0A0A2E8G4</accession>
<name>A0A0A2E8G4_9PORP</name>
<dbReference type="STRING" id="28115.HQ47_06570"/>
<evidence type="ECO:0000313" key="1">
    <source>
        <dbReference type="EMBL" id="KGN73897.1"/>
    </source>
</evidence>
<reference evidence="1 2" key="1">
    <citation type="submission" date="2014-09" db="EMBL/GenBank/DDBJ databases">
        <title>Draft Genome Sequence of Porphyromonas macacae COT-192_OH2859.</title>
        <authorList>
            <person name="Wallis C."/>
            <person name="Deusch O."/>
            <person name="O'Flynn C."/>
            <person name="Davis I."/>
            <person name="Horsfall A."/>
            <person name="Kirkwood N."/>
            <person name="Harris S."/>
            <person name="Eisen J.A."/>
            <person name="Coil D.A."/>
            <person name="Darling A.E."/>
            <person name="Jospin G."/>
            <person name="Alexiev A."/>
        </authorList>
    </citation>
    <scope>NUCLEOTIDE SEQUENCE [LARGE SCALE GENOMIC DNA]</scope>
    <source>
        <strain evidence="2">COT-192 OH2859</strain>
    </source>
</reference>
<evidence type="ECO:0000313" key="2">
    <source>
        <dbReference type="Proteomes" id="UP000030103"/>
    </source>
</evidence>
<dbReference type="AlphaFoldDB" id="A0A0A2E8G4"/>
<organism evidence="1 2">
    <name type="scientific">Porphyromonas macacae</name>
    <dbReference type="NCBI Taxonomy" id="28115"/>
    <lineage>
        <taxon>Bacteria</taxon>
        <taxon>Pseudomonadati</taxon>
        <taxon>Bacteroidota</taxon>
        <taxon>Bacteroidia</taxon>
        <taxon>Bacteroidales</taxon>
        <taxon>Porphyromonadaceae</taxon>
        <taxon>Porphyromonas</taxon>
    </lineage>
</organism>
<sequence>MFGCGTRREVATISPEASFVNRMNKSELIDMLQKQDAFHSMQASANAKIDLGGKSHSSRANITIVKGQGIRIVFVPLPFVELGRIWFTPEKVVVTDAIHKYYAELSYEEFANETGIQVDYHAVESLFIGRLFTPDSPDGNPLRLFNLSHASGMPELGYRKRDIDYLFTINADGRLSSVSAKSAEQKPSGVRWTYNKYTTIAPGVFFPLSQTVVANQADKDKVYRLTLDMNDPSQVQNVDTSLVLPKVKSNYEKLSLQTLKELFKKKL</sequence>
<dbReference type="InterPro" id="IPR025634">
    <property type="entry name" value="DUF4292"/>
</dbReference>
<dbReference type="Proteomes" id="UP000030103">
    <property type="component" value="Unassembled WGS sequence"/>
</dbReference>
<evidence type="ECO:0008006" key="3">
    <source>
        <dbReference type="Google" id="ProtNLM"/>
    </source>
</evidence>
<dbReference type="EMBL" id="JRFA01000017">
    <property type="protein sequence ID" value="KGN73897.1"/>
    <property type="molecule type" value="Genomic_DNA"/>
</dbReference>
<protein>
    <recommendedName>
        <fullName evidence="3">DUF4292 domain-containing protein</fullName>
    </recommendedName>
</protein>